<evidence type="ECO:0000313" key="3">
    <source>
        <dbReference type="Proteomes" id="UP000653644"/>
    </source>
</evidence>
<feature type="region of interest" description="Disordered" evidence="1">
    <location>
        <begin position="1"/>
        <end position="33"/>
    </location>
</feature>
<feature type="compositionally biased region" description="Polar residues" evidence="1">
    <location>
        <begin position="92"/>
        <end position="103"/>
    </location>
</feature>
<dbReference type="Proteomes" id="UP000653644">
    <property type="component" value="Unassembled WGS sequence"/>
</dbReference>
<feature type="region of interest" description="Disordered" evidence="1">
    <location>
        <begin position="51"/>
        <end position="103"/>
    </location>
</feature>
<sequence length="103" mass="10544">MLQAEGRAAAGDQQPGADQAEDDGTGEVGYLGGHRCLLGSVRPGCLVSRHHRSDLRTSAPGRTGEGAREIRGPVPAGGGTVPSMQRARLCPSGTTTPETVPAR</sequence>
<keyword evidence="3" id="KW-1185">Reference proteome</keyword>
<gene>
    <name evidence="2" type="ORF">GCM10010345_40380</name>
</gene>
<organism evidence="2 3">
    <name type="scientific">Streptomyces canarius</name>
    <dbReference type="NCBI Taxonomy" id="285453"/>
    <lineage>
        <taxon>Bacteria</taxon>
        <taxon>Bacillati</taxon>
        <taxon>Actinomycetota</taxon>
        <taxon>Actinomycetes</taxon>
        <taxon>Kitasatosporales</taxon>
        <taxon>Streptomycetaceae</taxon>
        <taxon>Streptomyces</taxon>
    </lineage>
</organism>
<proteinExistence type="predicted"/>
<dbReference type="PROSITE" id="PS01287">
    <property type="entry name" value="RTC"/>
    <property type="match status" value="1"/>
</dbReference>
<reference evidence="3" key="1">
    <citation type="journal article" date="2019" name="Int. J. Syst. Evol. Microbiol.">
        <title>The Global Catalogue of Microorganisms (GCM) 10K type strain sequencing project: providing services to taxonomists for standard genome sequencing and annotation.</title>
        <authorList>
            <consortium name="The Broad Institute Genomics Platform"/>
            <consortium name="The Broad Institute Genome Sequencing Center for Infectious Disease"/>
            <person name="Wu L."/>
            <person name="Ma J."/>
        </authorList>
    </citation>
    <scope>NUCLEOTIDE SEQUENCE [LARGE SCALE GENOMIC DNA]</scope>
    <source>
        <strain evidence="3">JCM 4733</strain>
    </source>
</reference>
<name>A0ABQ3CU10_9ACTN</name>
<feature type="compositionally biased region" description="Low complexity" evidence="1">
    <location>
        <begin position="1"/>
        <end position="18"/>
    </location>
</feature>
<evidence type="ECO:0000256" key="1">
    <source>
        <dbReference type="SAM" id="MobiDB-lite"/>
    </source>
</evidence>
<evidence type="ECO:0000313" key="2">
    <source>
        <dbReference type="EMBL" id="GHA31563.1"/>
    </source>
</evidence>
<dbReference type="EMBL" id="BMVN01000013">
    <property type="protein sequence ID" value="GHA31563.1"/>
    <property type="molecule type" value="Genomic_DNA"/>
</dbReference>
<protein>
    <submittedName>
        <fullName evidence="2">Uncharacterized protein</fullName>
    </submittedName>
</protein>
<comment type="caution">
    <text evidence="2">The sequence shown here is derived from an EMBL/GenBank/DDBJ whole genome shotgun (WGS) entry which is preliminary data.</text>
</comment>
<accession>A0ABQ3CU10</accession>
<dbReference type="InterPro" id="IPR020719">
    <property type="entry name" value="RNA3'_term_phos_cycl-like_CS"/>
</dbReference>